<dbReference type="GO" id="GO:0001935">
    <property type="term" value="P:endothelial cell proliferation"/>
    <property type="evidence" value="ECO:0007669"/>
    <property type="project" value="UniProtKB-UniRule"/>
</dbReference>
<keyword evidence="2 5" id="KW-0863">Zinc-finger</keyword>
<dbReference type="GO" id="GO:0003700">
    <property type="term" value="F:DNA-binding transcription factor activity"/>
    <property type="evidence" value="ECO:0007669"/>
    <property type="project" value="UniProtKB-UniRule"/>
</dbReference>
<evidence type="ECO:0000256" key="1">
    <source>
        <dbReference type="ARBA" id="ARBA00022723"/>
    </source>
</evidence>
<evidence type="ECO:0000256" key="4">
    <source>
        <dbReference type="ARBA" id="ARBA00023125"/>
    </source>
</evidence>
<keyword evidence="4 5" id="KW-0238">DNA-binding</keyword>
<keyword evidence="6" id="KW-0539">Nucleus</keyword>
<reference evidence="8" key="2">
    <citation type="submission" date="2025-09" db="UniProtKB">
        <authorList>
            <consortium name="Ensembl"/>
        </authorList>
    </citation>
    <scope>IDENTIFICATION</scope>
</reference>
<keyword evidence="6" id="KW-0131">Cell cycle</keyword>
<dbReference type="PANTHER" id="PTHR46600:SF7">
    <property type="entry name" value="SI:DKEY-228B2.6-RELATED"/>
    <property type="match status" value="1"/>
</dbReference>
<evidence type="ECO:0000313" key="8">
    <source>
        <dbReference type="Ensembl" id="ENSAPOP00000020821.1"/>
    </source>
</evidence>
<dbReference type="GO" id="GO:0008270">
    <property type="term" value="F:zinc ion binding"/>
    <property type="evidence" value="ECO:0007669"/>
    <property type="project" value="UniProtKB-KW"/>
</dbReference>
<evidence type="ECO:0000313" key="9">
    <source>
        <dbReference type="Proteomes" id="UP000257200"/>
    </source>
</evidence>
<protein>
    <recommendedName>
        <fullName evidence="6">THAP domain-containing protein 1</fullName>
    </recommendedName>
</protein>
<dbReference type="GO" id="GO:0005654">
    <property type="term" value="C:nucleoplasm"/>
    <property type="evidence" value="ECO:0007669"/>
    <property type="project" value="UniProtKB-SubCell"/>
</dbReference>
<evidence type="ECO:0000259" key="7">
    <source>
        <dbReference type="PROSITE" id="PS50950"/>
    </source>
</evidence>
<evidence type="ECO:0000256" key="2">
    <source>
        <dbReference type="ARBA" id="ARBA00022771"/>
    </source>
</evidence>
<sequence>MHRACGARCYKGLWPLPTPHHLTVISTQGKHLSFHTFPVDAAVLAEWMQKIRREHFNPTKNTRVCSRHFKKTDFSATVGGLRKLKKGSVPSACLHQMRTYIFILGLHPTRVSWHFGD</sequence>
<dbReference type="Ensembl" id="ENSAPOT00000031057.1">
    <property type="protein sequence ID" value="ENSAPOP00000020821.1"/>
    <property type="gene ID" value="ENSAPOG00000024435.1"/>
</dbReference>
<dbReference type="PANTHER" id="PTHR46600">
    <property type="entry name" value="THAP DOMAIN-CONTAINING"/>
    <property type="match status" value="1"/>
</dbReference>
<reference evidence="8" key="1">
    <citation type="submission" date="2025-08" db="UniProtKB">
        <authorList>
            <consortium name="Ensembl"/>
        </authorList>
    </citation>
    <scope>IDENTIFICATION</scope>
</reference>
<dbReference type="Proteomes" id="UP000257200">
    <property type="component" value="Unplaced"/>
</dbReference>
<proteinExistence type="inferred from homology"/>
<evidence type="ECO:0000256" key="3">
    <source>
        <dbReference type="ARBA" id="ARBA00022833"/>
    </source>
</evidence>
<dbReference type="AlphaFoldDB" id="A0A3Q1FRH9"/>
<dbReference type="InterPro" id="IPR038441">
    <property type="entry name" value="THAP_Znf_sf"/>
</dbReference>
<keyword evidence="6" id="KW-0804">Transcription</keyword>
<evidence type="ECO:0000256" key="6">
    <source>
        <dbReference type="RuleBase" id="RU369073"/>
    </source>
</evidence>
<dbReference type="SMART" id="SM00980">
    <property type="entry name" value="THAP"/>
    <property type="match status" value="1"/>
</dbReference>
<keyword evidence="9" id="KW-1185">Reference proteome</keyword>
<dbReference type="SMART" id="SM00692">
    <property type="entry name" value="DM3"/>
    <property type="match status" value="1"/>
</dbReference>
<dbReference type="Pfam" id="PF05485">
    <property type="entry name" value="THAP"/>
    <property type="match status" value="1"/>
</dbReference>
<keyword evidence="3" id="KW-0862">Zinc</keyword>
<keyword evidence="6" id="KW-0805">Transcription regulation</keyword>
<dbReference type="GO" id="GO:0000978">
    <property type="term" value="F:RNA polymerase II cis-regulatory region sequence-specific DNA binding"/>
    <property type="evidence" value="ECO:0007669"/>
    <property type="project" value="TreeGrafter"/>
</dbReference>
<feature type="domain" description="THAP-type" evidence="7">
    <location>
        <begin position="1"/>
        <end position="93"/>
    </location>
</feature>
<dbReference type="GO" id="GO:0006357">
    <property type="term" value="P:regulation of transcription by RNA polymerase II"/>
    <property type="evidence" value="ECO:0007669"/>
    <property type="project" value="TreeGrafter"/>
</dbReference>
<dbReference type="Gene3D" id="6.20.210.20">
    <property type="entry name" value="THAP domain"/>
    <property type="match status" value="1"/>
</dbReference>
<evidence type="ECO:0000256" key="5">
    <source>
        <dbReference type="PROSITE-ProRule" id="PRU00309"/>
    </source>
</evidence>
<accession>A0A3Q1FRH9</accession>
<dbReference type="SUPFAM" id="SSF57716">
    <property type="entry name" value="Glucocorticoid receptor-like (DNA-binding domain)"/>
    <property type="match status" value="1"/>
</dbReference>
<dbReference type="InterPro" id="IPR026516">
    <property type="entry name" value="THAP1/10"/>
</dbReference>
<keyword evidence="1" id="KW-0479">Metal-binding</keyword>
<keyword evidence="6" id="KW-0175">Coiled coil</keyword>
<comment type="similarity">
    <text evidence="6">Belongs to the THAP1 family.</text>
</comment>
<organism evidence="8 9">
    <name type="scientific">Acanthochromis polyacanthus</name>
    <name type="common">spiny chromis</name>
    <dbReference type="NCBI Taxonomy" id="80966"/>
    <lineage>
        <taxon>Eukaryota</taxon>
        <taxon>Metazoa</taxon>
        <taxon>Chordata</taxon>
        <taxon>Craniata</taxon>
        <taxon>Vertebrata</taxon>
        <taxon>Euteleostomi</taxon>
        <taxon>Actinopterygii</taxon>
        <taxon>Neopterygii</taxon>
        <taxon>Teleostei</taxon>
        <taxon>Neoteleostei</taxon>
        <taxon>Acanthomorphata</taxon>
        <taxon>Ovalentaria</taxon>
        <taxon>Pomacentridae</taxon>
        <taxon>Acanthochromis</taxon>
    </lineage>
</organism>
<dbReference type="PROSITE" id="PS50950">
    <property type="entry name" value="ZF_THAP"/>
    <property type="match status" value="1"/>
</dbReference>
<dbReference type="GeneTree" id="ENSGT00940000177053"/>
<comment type="subcellular location">
    <subcellularLocation>
        <location evidence="6">Nucleus</location>
        <location evidence="6">Nucleoplasm</location>
    </subcellularLocation>
</comment>
<comment type="function">
    <text evidence="6">DNA-binding transcription regulator that regulates endothelial cell proliferation and G1/S cell-cycle progression. Specifically binds the 5'-[AT]NTNN[GT]GGCA[AGT]-3' core DNA sequence and acts by modulating expression of pRB-E2F cell-cycle target genes.</text>
</comment>
<name>A0A3Q1FRH9_9TELE</name>
<dbReference type="InterPro" id="IPR006612">
    <property type="entry name" value="THAP_Znf"/>
</dbReference>
<dbReference type="InParanoid" id="A0A3Q1FRH9"/>